<sequence length="220" mass="24574">GGSSAVSTATGEQTRWRRPGLRGDRARARPSLLVAQPMAEGEEKRAEGVPMELSPPAQVPLKHPSSQKASPERRLDEASLQQTQLSLPGQEDEEDEEDEEEEPVEDEFDGVLDEDTVAEGLHKLGRSAPGIDYVYLHLSLPGRKLSDINILSKYVHLQKLELSYNKINDLSCISQMPYLLELNASNNELTTYFVFKPPKNLKVSCRKCILLGLSSRWFSK</sequence>
<dbReference type="SUPFAM" id="SSF52058">
    <property type="entry name" value="L domain-like"/>
    <property type="match status" value="1"/>
</dbReference>
<protein>
    <submittedName>
        <fullName evidence="2">Uncharacterized protein</fullName>
    </submittedName>
</protein>
<feature type="region of interest" description="Disordered" evidence="1">
    <location>
        <begin position="1"/>
        <end position="110"/>
    </location>
</feature>
<dbReference type="PROSITE" id="PS51450">
    <property type="entry name" value="LRR"/>
    <property type="match status" value="1"/>
</dbReference>
<proteinExistence type="predicted"/>
<name>A0A8C6ZBG9_NOTPE</name>
<reference evidence="2" key="1">
    <citation type="submission" date="2025-08" db="UniProtKB">
        <authorList>
            <consortium name="Ensembl"/>
        </authorList>
    </citation>
    <scope>IDENTIFICATION</scope>
</reference>
<reference evidence="2" key="2">
    <citation type="submission" date="2025-09" db="UniProtKB">
        <authorList>
            <consortium name="Ensembl"/>
        </authorList>
    </citation>
    <scope>IDENTIFICATION</scope>
</reference>
<evidence type="ECO:0000313" key="3">
    <source>
        <dbReference type="Proteomes" id="UP000694420"/>
    </source>
</evidence>
<dbReference type="Gene3D" id="3.80.10.10">
    <property type="entry name" value="Ribonuclease Inhibitor"/>
    <property type="match status" value="1"/>
</dbReference>
<dbReference type="InterPro" id="IPR032675">
    <property type="entry name" value="LRR_dom_sf"/>
</dbReference>
<feature type="compositionally biased region" description="Acidic residues" evidence="1">
    <location>
        <begin position="90"/>
        <end position="110"/>
    </location>
</feature>
<feature type="compositionally biased region" description="Polar residues" evidence="1">
    <location>
        <begin position="1"/>
        <end position="13"/>
    </location>
</feature>
<evidence type="ECO:0000313" key="2">
    <source>
        <dbReference type="Ensembl" id="ENSNPEP00000011397.1"/>
    </source>
</evidence>
<organism evidence="2 3">
    <name type="scientific">Nothoprocta perdicaria</name>
    <name type="common">Chilean tinamou</name>
    <name type="synonym">Crypturus perdicarius</name>
    <dbReference type="NCBI Taxonomy" id="30464"/>
    <lineage>
        <taxon>Eukaryota</taxon>
        <taxon>Metazoa</taxon>
        <taxon>Chordata</taxon>
        <taxon>Craniata</taxon>
        <taxon>Vertebrata</taxon>
        <taxon>Euteleostomi</taxon>
        <taxon>Archelosauria</taxon>
        <taxon>Archosauria</taxon>
        <taxon>Dinosauria</taxon>
        <taxon>Saurischia</taxon>
        <taxon>Theropoda</taxon>
        <taxon>Coelurosauria</taxon>
        <taxon>Aves</taxon>
        <taxon>Palaeognathae</taxon>
        <taxon>Tinamiformes</taxon>
        <taxon>Tinamidae</taxon>
        <taxon>Nothoprocta</taxon>
    </lineage>
</organism>
<dbReference type="Proteomes" id="UP000694420">
    <property type="component" value="Unplaced"/>
</dbReference>
<accession>A0A8C6ZBG9</accession>
<evidence type="ECO:0000256" key="1">
    <source>
        <dbReference type="SAM" id="MobiDB-lite"/>
    </source>
</evidence>
<dbReference type="AlphaFoldDB" id="A0A8C6ZBG9"/>
<dbReference type="InterPro" id="IPR001611">
    <property type="entry name" value="Leu-rich_rpt"/>
</dbReference>
<keyword evidence="3" id="KW-1185">Reference proteome</keyword>
<dbReference type="Ensembl" id="ENSNPET00000011685.1">
    <property type="protein sequence ID" value="ENSNPEP00000011397.1"/>
    <property type="gene ID" value="ENSNPEG00000008555.1"/>
</dbReference>